<dbReference type="InterPro" id="IPR028082">
    <property type="entry name" value="Peripla_BP_I"/>
</dbReference>
<dbReference type="InterPro" id="IPR000843">
    <property type="entry name" value="HTH_LacI"/>
</dbReference>
<organism evidence="6 7">
    <name type="scientific">Promicromonospora sukumoe</name>
    <dbReference type="NCBI Taxonomy" id="88382"/>
    <lineage>
        <taxon>Bacteria</taxon>
        <taxon>Bacillati</taxon>
        <taxon>Actinomycetota</taxon>
        <taxon>Actinomycetes</taxon>
        <taxon>Micrococcales</taxon>
        <taxon>Promicromonosporaceae</taxon>
        <taxon>Promicromonospora</taxon>
    </lineage>
</organism>
<dbReference type="PROSITE" id="PS50932">
    <property type="entry name" value="HTH_LACI_2"/>
    <property type="match status" value="1"/>
</dbReference>
<reference evidence="6 7" key="1">
    <citation type="submission" date="2020-07" db="EMBL/GenBank/DDBJ databases">
        <title>Sequencing the genomes of 1000 actinobacteria strains.</title>
        <authorList>
            <person name="Klenk H.-P."/>
        </authorList>
    </citation>
    <scope>NUCLEOTIDE SEQUENCE [LARGE SCALE GENOMIC DNA]</scope>
    <source>
        <strain evidence="6 7">DSM 44121</strain>
    </source>
</reference>
<evidence type="ECO:0000256" key="3">
    <source>
        <dbReference type="ARBA" id="ARBA00023125"/>
    </source>
</evidence>
<dbReference type="Gene3D" id="1.10.260.40">
    <property type="entry name" value="lambda repressor-like DNA-binding domains"/>
    <property type="match status" value="1"/>
</dbReference>
<dbReference type="Gene3D" id="3.40.50.2300">
    <property type="match status" value="2"/>
</dbReference>
<evidence type="ECO:0000313" key="6">
    <source>
        <dbReference type="EMBL" id="MBA8808318.1"/>
    </source>
</evidence>
<dbReference type="GO" id="GO:0000976">
    <property type="term" value="F:transcription cis-regulatory region binding"/>
    <property type="evidence" value="ECO:0007669"/>
    <property type="project" value="TreeGrafter"/>
</dbReference>
<dbReference type="CDD" id="cd06288">
    <property type="entry name" value="PBP1_sucrose_transcription_regulator"/>
    <property type="match status" value="1"/>
</dbReference>
<sequence>MARAAGVSQSTVSFVLNDRRDIPVAAETRERILEAARSLGYRLNRRAQELRLSRSTTLGVVSYGVASHPFAGAMLAGMQSAARAAGHVCMVIDVEGHDGDEAVADLLDRGVTGVVHASAGTGPVTVNRELGETRELFVGCWPTAGGTGEGTVLPDDREGGRRAAAHLLDLGHRDLAFLGGPAGDFAAGEREAGLDDALREAGADPSRVVRLHGDYGSRSGYRLAQEVFDAGRPTALICGNDQMALGALLALHERGLRVPDDVSIVGYDDQEALADAIHPALTTVRLPHREMGLRAAELLMKDPAGVPHAERVDCPLVVRESTASPR</sequence>
<dbReference type="InterPro" id="IPR046335">
    <property type="entry name" value="LacI/GalR-like_sensor"/>
</dbReference>
<name>A0A7W3PDY5_9MICO</name>
<dbReference type="GO" id="GO:0003700">
    <property type="term" value="F:DNA-binding transcription factor activity"/>
    <property type="evidence" value="ECO:0007669"/>
    <property type="project" value="TreeGrafter"/>
</dbReference>
<protein>
    <submittedName>
        <fullName evidence="6">LacI family transcriptional regulator</fullName>
    </submittedName>
</protein>
<keyword evidence="7" id="KW-1185">Reference proteome</keyword>
<evidence type="ECO:0000256" key="1">
    <source>
        <dbReference type="ARBA" id="ARBA00022491"/>
    </source>
</evidence>
<keyword evidence="2" id="KW-0805">Transcription regulation</keyword>
<dbReference type="PANTHER" id="PTHR30146:SF148">
    <property type="entry name" value="HTH-TYPE TRANSCRIPTIONAL REPRESSOR PURR-RELATED"/>
    <property type="match status" value="1"/>
</dbReference>
<accession>A0A7W3PDY5</accession>
<dbReference type="EMBL" id="JACGWV010000001">
    <property type="protein sequence ID" value="MBA8808318.1"/>
    <property type="molecule type" value="Genomic_DNA"/>
</dbReference>
<keyword evidence="4" id="KW-0804">Transcription</keyword>
<gene>
    <name evidence="6" type="ORF">FHX71_002260</name>
</gene>
<dbReference type="Proteomes" id="UP000540568">
    <property type="component" value="Unassembled WGS sequence"/>
</dbReference>
<dbReference type="SUPFAM" id="SSF47413">
    <property type="entry name" value="lambda repressor-like DNA-binding domains"/>
    <property type="match status" value="1"/>
</dbReference>
<keyword evidence="3" id="KW-0238">DNA-binding</keyword>
<evidence type="ECO:0000313" key="7">
    <source>
        <dbReference type="Proteomes" id="UP000540568"/>
    </source>
</evidence>
<dbReference type="AlphaFoldDB" id="A0A7W3PDY5"/>
<keyword evidence="1" id="KW-0678">Repressor</keyword>
<dbReference type="InterPro" id="IPR010982">
    <property type="entry name" value="Lambda_DNA-bd_dom_sf"/>
</dbReference>
<dbReference type="RefSeq" id="WP_220489650.1">
    <property type="nucleotide sequence ID" value="NZ_BAAATF010000003.1"/>
</dbReference>
<dbReference type="SMART" id="SM00354">
    <property type="entry name" value="HTH_LACI"/>
    <property type="match status" value="1"/>
</dbReference>
<dbReference type="Pfam" id="PF13377">
    <property type="entry name" value="Peripla_BP_3"/>
    <property type="match status" value="1"/>
</dbReference>
<evidence type="ECO:0000259" key="5">
    <source>
        <dbReference type="PROSITE" id="PS50932"/>
    </source>
</evidence>
<feature type="domain" description="HTH lacI-type" evidence="5">
    <location>
        <begin position="1"/>
        <end position="52"/>
    </location>
</feature>
<comment type="caution">
    <text evidence="6">The sequence shown here is derived from an EMBL/GenBank/DDBJ whole genome shotgun (WGS) entry which is preliminary data.</text>
</comment>
<proteinExistence type="predicted"/>
<dbReference type="CDD" id="cd01392">
    <property type="entry name" value="HTH_LacI"/>
    <property type="match status" value="1"/>
</dbReference>
<evidence type="ECO:0000256" key="2">
    <source>
        <dbReference type="ARBA" id="ARBA00023015"/>
    </source>
</evidence>
<dbReference type="SUPFAM" id="SSF53822">
    <property type="entry name" value="Periplasmic binding protein-like I"/>
    <property type="match status" value="1"/>
</dbReference>
<evidence type="ECO:0000256" key="4">
    <source>
        <dbReference type="ARBA" id="ARBA00023163"/>
    </source>
</evidence>
<dbReference type="PANTHER" id="PTHR30146">
    <property type="entry name" value="LACI-RELATED TRANSCRIPTIONAL REPRESSOR"/>
    <property type="match status" value="1"/>
</dbReference>
<dbReference type="Pfam" id="PF00356">
    <property type="entry name" value="LacI"/>
    <property type="match status" value="1"/>
</dbReference>